<protein>
    <submittedName>
        <fullName evidence="1">FMRFamide-related peptides type HF-4</fullName>
    </submittedName>
</protein>
<gene>
    <name evidence="1" type="ORF">H4Q32_001645</name>
</gene>
<evidence type="ECO:0000313" key="1">
    <source>
        <dbReference type="EMBL" id="KAI2662718.1"/>
    </source>
</evidence>
<comment type="caution">
    <text evidence="1">The sequence shown here is derived from an EMBL/GenBank/DDBJ whole genome shotgun (WGS) entry which is preliminary data.</text>
</comment>
<organism evidence="1 2">
    <name type="scientific">Labeo rohita</name>
    <name type="common">Indian major carp</name>
    <name type="synonym">Cyprinus rohita</name>
    <dbReference type="NCBI Taxonomy" id="84645"/>
    <lineage>
        <taxon>Eukaryota</taxon>
        <taxon>Metazoa</taxon>
        <taxon>Chordata</taxon>
        <taxon>Craniata</taxon>
        <taxon>Vertebrata</taxon>
        <taxon>Euteleostomi</taxon>
        <taxon>Actinopterygii</taxon>
        <taxon>Neopterygii</taxon>
        <taxon>Teleostei</taxon>
        <taxon>Ostariophysi</taxon>
        <taxon>Cypriniformes</taxon>
        <taxon>Cyprinidae</taxon>
        <taxon>Labeoninae</taxon>
        <taxon>Labeonini</taxon>
        <taxon>Labeo</taxon>
    </lineage>
</organism>
<dbReference type="EMBL" id="JACTAM010000007">
    <property type="protein sequence ID" value="KAI2662718.1"/>
    <property type="molecule type" value="Genomic_DNA"/>
</dbReference>
<proteinExistence type="predicted"/>
<sequence length="301" mass="34018">MIYLPVWNSHPPSLFCLCQRLSGHRCPLTAPLLTLSPPPVQWARRGSASFHQCRGWRILHLRLQPQSPELRLGPLTLRLHHGSQRPRLHRRPSVHQLHRAPSSFRLHLDRSSSLRHLRTLFLWLRLVTPSHRLLRTPPSLRHSLHPLSLRLRRRPPDLRLHLGRQSLGLRLGPSDPRCRPGSSGLRLRLGLLRQRLRLCQSAPWSHQPFLHHGSSLRRLHRGSSSWLRSGSPSASPAPGPSCVLLGSSHLRHPPGLCCISLYCLSGHGLLNSPIRHGLLNCPPTLPFGCYTARDAPVRRGA</sequence>
<name>A0ABQ8MIM7_LABRO</name>
<keyword evidence="2" id="KW-1185">Reference proteome</keyword>
<reference evidence="1 2" key="1">
    <citation type="submission" date="2022-01" db="EMBL/GenBank/DDBJ databases">
        <title>A high-quality chromosome-level genome assembly of rohu carp, Labeo rohita.</title>
        <authorList>
            <person name="Arick M.A. II"/>
            <person name="Hsu C.-Y."/>
            <person name="Magbanua Z."/>
            <person name="Pechanova O."/>
            <person name="Grover C."/>
            <person name="Miller E."/>
            <person name="Thrash A."/>
            <person name="Ezzel L."/>
            <person name="Alam S."/>
            <person name="Benzie J."/>
            <person name="Hamilton M."/>
            <person name="Karsi A."/>
            <person name="Lawrence M.L."/>
            <person name="Peterson D.G."/>
        </authorList>
    </citation>
    <scope>NUCLEOTIDE SEQUENCE [LARGE SCALE GENOMIC DNA]</scope>
    <source>
        <strain evidence="2">BAU-BD-2019</strain>
        <tissue evidence="1">Blood</tissue>
    </source>
</reference>
<accession>A0ABQ8MIM7</accession>
<evidence type="ECO:0000313" key="2">
    <source>
        <dbReference type="Proteomes" id="UP000830375"/>
    </source>
</evidence>
<dbReference type="Proteomes" id="UP000830375">
    <property type="component" value="Unassembled WGS sequence"/>
</dbReference>